<evidence type="ECO:0000259" key="1">
    <source>
        <dbReference type="SMART" id="SM00198"/>
    </source>
</evidence>
<feature type="domain" description="SCP" evidence="1">
    <location>
        <begin position="10"/>
        <end position="105"/>
    </location>
</feature>
<dbReference type="SMART" id="SM00198">
    <property type="entry name" value="SCP"/>
    <property type="match status" value="1"/>
</dbReference>
<organism evidence="2 3">
    <name type="scientific">Strongylus vulgaris</name>
    <name type="common">Blood worm</name>
    <dbReference type="NCBI Taxonomy" id="40348"/>
    <lineage>
        <taxon>Eukaryota</taxon>
        <taxon>Metazoa</taxon>
        <taxon>Ecdysozoa</taxon>
        <taxon>Nematoda</taxon>
        <taxon>Chromadorea</taxon>
        <taxon>Rhabditida</taxon>
        <taxon>Rhabditina</taxon>
        <taxon>Rhabditomorpha</taxon>
        <taxon>Strongyloidea</taxon>
        <taxon>Strongylidae</taxon>
        <taxon>Strongylus</taxon>
    </lineage>
</organism>
<sequence>MCDGNDMTDLVRTHMLDTHNNQRGQLALGQLVDNKRIKLPSARNMYLLVWDCDLEKQAHDWVAKCPTKKEVDKGENFYRGPANGLFTWRDMNKKVNIYFSHFHLS</sequence>
<evidence type="ECO:0000313" key="2">
    <source>
        <dbReference type="EMBL" id="VDM79505.1"/>
    </source>
</evidence>
<dbReference type="InterPro" id="IPR035940">
    <property type="entry name" value="CAP_sf"/>
</dbReference>
<dbReference type="EMBL" id="UYYB01105366">
    <property type="protein sequence ID" value="VDM79505.1"/>
    <property type="molecule type" value="Genomic_DNA"/>
</dbReference>
<dbReference type="InterPro" id="IPR014044">
    <property type="entry name" value="CAP_dom"/>
</dbReference>
<keyword evidence="3" id="KW-1185">Reference proteome</keyword>
<dbReference type="Gene3D" id="3.40.33.10">
    <property type="entry name" value="CAP"/>
    <property type="match status" value="1"/>
</dbReference>
<gene>
    <name evidence="2" type="ORF">SVUK_LOCUS14503</name>
</gene>
<protein>
    <recommendedName>
        <fullName evidence="1">SCP domain-containing protein</fullName>
    </recommendedName>
</protein>
<reference evidence="2 3" key="1">
    <citation type="submission" date="2018-11" db="EMBL/GenBank/DDBJ databases">
        <authorList>
            <consortium name="Pathogen Informatics"/>
        </authorList>
    </citation>
    <scope>NUCLEOTIDE SEQUENCE [LARGE SCALE GENOMIC DNA]</scope>
</reference>
<evidence type="ECO:0000313" key="3">
    <source>
        <dbReference type="Proteomes" id="UP000270094"/>
    </source>
</evidence>
<dbReference type="Proteomes" id="UP000270094">
    <property type="component" value="Unassembled WGS sequence"/>
</dbReference>
<dbReference type="OrthoDB" id="5873663at2759"/>
<dbReference type="Pfam" id="PF00188">
    <property type="entry name" value="CAP"/>
    <property type="match status" value="1"/>
</dbReference>
<dbReference type="SUPFAM" id="SSF55797">
    <property type="entry name" value="PR-1-like"/>
    <property type="match status" value="1"/>
</dbReference>
<name>A0A3P7L9S6_STRVU</name>
<dbReference type="AlphaFoldDB" id="A0A3P7L9S6"/>
<accession>A0A3P7L9S6</accession>
<proteinExistence type="predicted"/>
<dbReference type="CDD" id="cd05380">
    <property type="entry name" value="CAP_euk"/>
    <property type="match status" value="1"/>
</dbReference>